<organism evidence="1 2">
    <name type="scientific">Cyclocybe aegerita</name>
    <name type="common">Black poplar mushroom</name>
    <name type="synonym">Agrocybe aegerita</name>
    <dbReference type="NCBI Taxonomy" id="1973307"/>
    <lineage>
        <taxon>Eukaryota</taxon>
        <taxon>Fungi</taxon>
        <taxon>Dikarya</taxon>
        <taxon>Basidiomycota</taxon>
        <taxon>Agaricomycotina</taxon>
        <taxon>Agaricomycetes</taxon>
        <taxon>Agaricomycetidae</taxon>
        <taxon>Agaricales</taxon>
        <taxon>Agaricineae</taxon>
        <taxon>Bolbitiaceae</taxon>
        <taxon>Cyclocybe</taxon>
    </lineage>
</organism>
<comment type="caution">
    <text evidence="1">The sequence shown here is derived from an EMBL/GenBank/DDBJ whole genome shotgun (WGS) entry which is preliminary data.</text>
</comment>
<gene>
    <name evidence="1" type="ORF">AAE3_LOCUS3218</name>
</gene>
<evidence type="ECO:0000313" key="1">
    <source>
        <dbReference type="EMBL" id="CAA7261074.1"/>
    </source>
</evidence>
<protein>
    <submittedName>
        <fullName evidence="1">Uncharacterized protein</fullName>
    </submittedName>
</protein>
<name>A0A8S0W3L2_CYCAE</name>
<sequence>MAVEGNRVTNGNKRGMRFRLSSLLHDSAPHLPVLIVSFIDRPSPVDTPPLPAGTQTLKRQWAPSTSDTCFHDARVLQLYRRFLSIVCLFSRTYPLACLPKALLQVLSALPIPRLSVPHRHDPPLPSSSALSSIRPLNHPLQPTYLIPISSLPAPPERPLRPSPFLSTCHSTTSSLRLIGFSGQMLTAALRDVLISRRIVFFYLLRSKFHTYD</sequence>
<reference evidence="1 2" key="1">
    <citation type="submission" date="2020-01" db="EMBL/GenBank/DDBJ databases">
        <authorList>
            <person name="Gupta K D."/>
        </authorList>
    </citation>
    <scope>NUCLEOTIDE SEQUENCE [LARGE SCALE GENOMIC DNA]</scope>
</reference>
<evidence type="ECO:0000313" key="2">
    <source>
        <dbReference type="Proteomes" id="UP000467700"/>
    </source>
</evidence>
<proteinExistence type="predicted"/>
<accession>A0A8S0W3L2</accession>
<keyword evidence="2" id="KW-1185">Reference proteome</keyword>
<dbReference type="AlphaFoldDB" id="A0A8S0W3L2"/>
<dbReference type="EMBL" id="CACVBS010000031">
    <property type="protein sequence ID" value="CAA7261074.1"/>
    <property type="molecule type" value="Genomic_DNA"/>
</dbReference>
<dbReference type="Proteomes" id="UP000467700">
    <property type="component" value="Unassembled WGS sequence"/>
</dbReference>